<dbReference type="AlphaFoldDB" id="A0AB39QZ99"/>
<feature type="domain" description="ATP-grasp" evidence="5">
    <location>
        <begin position="115"/>
        <end position="310"/>
    </location>
</feature>
<evidence type="ECO:0000259" key="5">
    <source>
        <dbReference type="PROSITE" id="PS50975"/>
    </source>
</evidence>
<dbReference type="Gene3D" id="3.40.50.20">
    <property type="match status" value="1"/>
</dbReference>
<evidence type="ECO:0000256" key="2">
    <source>
        <dbReference type="ARBA" id="ARBA00022741"/>
    </source>
</evidence>
<keyword evidence="2 4" id="KW-0547">Nucleotide-binding</keyword>
<dbReference type="Pfam" id="PF18603">
    <property type="entry name" value="LAL_C2"/>
    <property type="match status" value="1"/>
</dbReference>
<reference evidence="6" key="1">
    <citation type="submission" date="2024-07" db="EMBL/GenBank/DDBJ databases">
        <authorList>
            <person name="Yu S.T."/>
        </authorList>
    </citation>
    <scope>NUCLEOTIDE SEQUENCE</scope>
    <source>
        <strain evidence="6">R39</strain>
    </source>
</reference>
<organism evidence="6">
    <name type="scientific">Streptomyces sp. R39</name>
    <dbReference type="NCBI Taxonomy" id="3238631"/>
    <lineage>
        <taxon>Bacteria</taxon>
        <taxon>Bacillati</taxon>
        <taxon>Actinomycetota</taxon>
        <taxon>Actinomycetes</taxon>
        <taxon>Kitasatosporales</taxon>
        <taxon>Streptomycetaceae</taxon>
        <taxon>Streptomyces</taxon>
    </lineage>
</organism>
<keyword evidence="3 4" id="KW-0067">ATP-binding</keyword>
<dbReference type="GO" id="GO:0016874">
    <property type="term" value="F:ligase activity"/>
    <property type="evidence" value="ECO:0007669"/>
    <property type="project" value="UniProtKB-KW"/>
</dbReference>
<dbReference type="SMART" id="SM01209">
    <property type="entry name" value="GARS_A"/>
    <property type="match status" value="1"/>
</dbReference>
<gene>
    <name evidence="6" type="ORF">AB5J52_38245</name>
</gene>
<dbReference type="InterPro" id="IPR040570">
    <property type="entry name" value="LAL_C2"/>
</dbReference>
<dbReference type="GO" id="GO:0046872">
    <property type="term" value="F:metal ion binding"/>
    <property type="evidence" value="ECO:0007669"/>
    <property type="project" value="InterPro"/>
</dbReference>
<protein>
    <submittedName>
        <fullName evidence="6">ATP-grasp domain-containing protein</fullName>
    </submittedName>
</protein>
<evidence type="ECO:0000256" key="1">
    <source>
        <dbReference type="ARBA" id="ARBA00022598"/>
    </source>
</evidence>
<evidence type="ECO:0000313" key="6">
    <source>
        <dbReference type="EMBL" id="XDQ47658.1"/>
    </source>
</evidence>
<dbReference type="PANTHER" id="PTHR43585:SF2">
    <property type="entry name" value="ATP-GRASP ENZYME FSQD"/>
    <property type="match status" value="1"/>
</dbReference>
<sequence>MIRDVFVLVESNTTGTGRLFPAAARALGLHPVLLAADPSRYASVGGAEVVRTDTDSVEAVVDACRRLGGGGRRVVGVATSSDYYVETAAAAATALGLPANSPADLAAVRDKGAQRARLAAAGVRVPRFTVAGTVEEVLAAAAETGYPVVVKPVTGSGSLGVLLCADPAQAAGHARELLARGSNERGRPVPRRVTVEEYVSGPEYSAEVLDGSVAGITAKHLGAPPLFVETGHDFPAPLAPAAREAVTEAAEAAVRALGITLGPAHVELRVGSEGPVLIEVNPRLAGGWIPRLVREATGTDLILGTIAAYSGRPVPVAATADRGAAIRFVVAEGSGELRGIDGVAQACAVPGVVDVETYREPGAEIVVAGDFRDRIGHVLARGASAAEAAAAADEGVRRIRPSLAVREEVPA</sequence>
<evidence type="ECO:0000256" key="4">
    <source>
        <dbReference type="PROSITE-ProRule" id="PRU00409"/>
    </source>
</evidence>
<keyword evidence="1" id="KW-0436">Ligase</keyword>
<dbReference type="InterPro" id="IPR005479">
    <property type="entry name" value="CPAse_ATP-bd"/>
</dbReference>
<dbReference type="EMBL" id="CP163441">
    <property type="protein sequence ID" value="XDQ47658.1"/>
    <property type="molecule type" value="Genomic_DNA"/>
</dbReference>
<dbReference type="Gene3D" id="3.30.470.20">
    <property type="entry name" value="ATP-grasp fold, B domain"/>
    <property type="match status" value="1"/>
</dbReference>
<accession>A0AB39QZ99</accession>
<dbReference type="PROSITE" id="PS50975">
    <property type="entry name" value="ATP_GRASP"/>
    <property type="match status" value="1"/>
</dbReference>
<dbReference type="RefSeq" id="WP_369226555.1">
    <property type="nucleotide sequence ID" value="NZ_CP163441.1"/>
</dbReference>
<dbReference type="PROSITE" id="PS00867">
    <property type="entry name" value="CPSASE_2"/>
    <property type="match status" value="1"/>
</dbReference>
<dbReference type="GO" id="GO:0005524">
    <property type="term" value="F:ATP binding"/>
    <property type="evidence" value="ECO:0007669"/>
    <property type="project" value="UniProtKB-UniRule"/>
</dbReference>
<evidence type="ECO:0000256" key="3">
    <source>
        <dbReference type="ARBA" id="ARBA00022840"/>
    </source>
</evidence>
<dbReference type="InterPro" id="IPR052032">
    <property type="entry name" value="ATP-dep_AA_Ligase"/>
</dbReference>
<name>A0AB39QZ99_9ACTN</name>
<proteinExistence type="predicted"/>
<dbReference type="SUPFAM" id="SSF56059">
    <property type="entry name" value="Glutathione synthetase ATP-binding domain-like"/>
    <property type="match status" value="1"/>
</dbReference>
<dbReference type="Pfam" id="PF13535">
    <property type="entry name" value="ATP-grasp_4"/>
    <property type="match status" value="1"/>
</dbReference>
<dbReference type="PANTHER" id="PTHR43585">
    <property type="entry name" value="FUMIPYRROLE BIOSYNTHESIS PROTEIN C"/>
    <property type="match status" value="1"/>
</dbReference>
<dbReference type="InterPro" id="IPR011761">
    <property type="entry name" value="ATP-grasp"/>
</dbReference>